<keyword evidence="1" id="KW-0812">Transmembrane</keyword>
<protein>
    <recommendedName>
        <fullName evidence="4">Zinc-finger</fullName>
    </recommendedName>
</protein>
<dbReference type="AlphaFoldDB" id="A0AA41R2M8"/>
<feature type="transmembrane region" description="Helical" evidence="1">
    <location>
        <begin position="86"/>
        <end position="107"/>
    </location>
</feature>
<evidence type="ECO:0000313" key="2">
    <source>
        <dbReference type="EMBL" id="MCJ8501887.1"/>
    </source>
</evidence>
<dbReference type="Proteomes" id="UP001165427">
    <property type="component" value="Unassembled WGS sequence"/>
</dbReference>
<dbReference type="RefSeq" id="WP_246911214.1">
    <property type="nucleotide sequence ID" value="NZ_JALJRB010000018.1"/>
</dbReference>
<comment type="caution">
    <text evidence="2">The sequence shown here is derived from an EMBL/GenBank/DDBJ whole genome shotgun (WGS) entry which is preliminary data.</text>
</comment>
<keyword evidence="1" id="KW-0472">Membrane</keyword>
<gene>
    <name evidence="2" type="ORF">MRX98_14985</name>
</gene>
<name>A0AA41R2M8_9BACT</name>
<keyword evidence="3" id="KW-1185">Reference proteome</keyword>
<keyword evidence="1" id="KW-1133">Transmembrane helix</keyword>
<sequence length="179" mass="19675">MKNMKPEDTHLNHEELLLAVVDRADLPPVRRQHLEQCARCHQALADAEAGLARMGRRARELAPAPGRPFRLPASVGRERGRRWIPLWLTAAAAVCALFIAVWGPSWWARQTLPEGPTVAAVDDEQFFQVVDQLVANALPASYQGLASPGAPAVPVDLDAADDFFDWVVPAIDDDEDLLT</sequence>
<accession>A0AA41R2M8</accession>
<evidence type="ECO:0008006" key="4">
    <source>
        <dbReference type="Google" id="ProtNLM"/>
    </source>
</evidence>
<reference evidence="2" key="1">
    <citation type="submission" date="2022-04" db="EMBL/GenBank/DDBJ databases">
        <title>Desulfatitalea alkaliphila sp. nov., a novel anaerobic sulfate-reducing bacterium isolated from terrestrial mud volcano, Taman Peninsula, Russia.</title>
        <authorList>
            <person name="Khomyakova M.A."/>
            <person name="Merkel A.Y."/>
            <person name="Slobodkin A.I."/>
        </authorList>
    </citation>
    <scope>NUCLEOTIDE SEQUENCE</scope>
    <source>
        <strain evidence="2">M08but</strain>
    </source>
</reference>
<evidence type="ECO:0000256" key="1">
    <source>
        <dbReference type="SAM" id="Phobius"/>
    </source>
</evidence>
<proteinExistence type="predicted"/>
<evidence type="ECO:0000313" key="3">
    <source>
        <dbReference type="Proteomes" id="UP001165427"/>
    </source>
</evidence>
<dbReference type="EMBL" id="JALJRB010000018">
    <property type="protein sequence ID" value="MCJ8501887.1"/>
    <property type="molecule type" value="Genomic_DNA"/>
</dbReference>
<organism evidence="2 3">
    <name type="scientific">Desulfatitalea alkaliphila</name>
    <dbReference type="NCBI Taxonomy" id="2929485"/>
    <lineage>
        <taxon>Bacteria</taxon>
        <taxon>Pseudomonadati</taxon>
        <taxon>Thermodesulfobacteriota</taxon>
        <taxon>Desulfobacteria</taxon>
        <taxon>Desulfobacterales</taxon>
        <taxon>Desulfosarcinaceae</taxon>
        <taxon>Desulfatitalea</taxon>
    </lineage>
</organism>